<dbReference type="InterPro" id="IPR006665">
    <property type="entry name" value="OmpA-like"/>
</dbReference>
<evidence type="ECO:0000256" key="4">
    <source>
        <dbReference type="ARBA" id="ARBA00022692"/>
    </source>
</evidence>
<evidence type="ECO:0000256" key="9">
    <source>
        <dbReference type="SAM" id="Phobius"/>
    </source>
</evidence>
<name>A0A8J6QHN3_9GAMM</name>
<feature type="domain" description="OmpA-like" evidence="10">
    <location>
        <begin position="142"/>
        <end position="262"/>
    </location>
</feature>
<organism evidence="11 12">
    <name type="scientific">Neiella litorisoli</name>
    <dbReference type="NCBI Taxonomy" id="2771431"/>
    <lineage>
        <taxon>Bacteria</taxon>
        <taxon>Pseudomonadati</taxon>
        <taxon>Pseudomonadota</taxon>
        <taxon>Gammaproteobacteria</taxon>
        <taxon>Alteromonadales</taxon>
        <taxon>Echinimonadaceae</taxon>
        <taxon>Neiella</taxon>
    </lineage>
</organism>
<dbReference type="Pfam" id="PF13677">
    <property type="entry name" value="MotB_plug"/>
    <property type="match status" value="1"/>
</dbReference>
<dbReference type="SUPFAM" id="SSF103088">
    <property type="entry name" value="OmpA-like"/>
    <property type="match status" value="1"/>
</dbReference>
<evidence type="ECO:0000256" key="1">
    <source>
        <dbReference type="ARBA" id="ARBA00004162"/>
    </source>
</evidence>
<dbReference type="PANTHER" id="PTHR30329:SF21">
    <property type="entry name" value="LIPOPROTEIN YIAD-RELATED"/>
    <property type="match status" value="1"/>
</dbReference>
<evidence type="ECO:0000313" key="12">
    <source>
        <dbReference type="Proteomes" id="UP000638014"/>
    </source>
</evidence>
<keyword evidence="6 7" id="KW-0472">Membrane</keyword>
<keyword evidence="5 9" id="KW-1133">Transmembrane helix</keyword>
<reference evidence="11" key="1">
    <citation type="submission" date="2020-09" db="EMBL/GenBank/DDBJ databases">
        <title>A novel bacterium of genus Neiella, isolated from South China Sea.</title>
        <authorList>
            <person name="Huang H."/>
            <person name="Mo K."/>
            <person name="Hu Y."/>
        </authorList>
    </citation>
    <scope>NUCLEOTIDE SEQUENCE</scope>
    <source>
        <strain evidence="11">HB171785</strain>
    </source>
</reference>
<evidence type="ECO:0000256" key="5">
    <source>
        <dbReference type="ARBA" id="ARBA00022989"/>
    </source>
</evidence>
<dbReference type="InterPro" id="IPR050330">
    <property type="entry name" value="Bact_OuterMem_StrucFunc"/>
</dbReference>
<dbReference type="Proteomes" id="UP000638014">
    <property type="component" value="Unassembled WGS sequence"/>
</dbReference>
<sequence>MYQYKRRNRQRDDQHLDRWLISYADYMTLMFALFVVLYAMALAREGSLEQLTRRLGDLFHAQHTVIAEPNPSDGIMQQASDDMLYGHGLKPEGGPDLVDGRSELVNFNKKHQGSSLSNLEHEFNEALLELVNSGFADIQRDEDWLVLTLSSSLLFASGSAAPSANLRAIIPSVAKVLSSSDNYIRVRGYTDSSPIDNEIFSSNWELSSARAAEVLEQMVLQGVRPDLLAVEAFGANFPLSSNDTAEGRAENRRVDIAVSKWGKPQDDEQTADADESAGNDGPVEPLPDYDEVQVIELPSGGIRITTRREPPEQGEQQP</sequence>
<dbReference type="GO" id="GO:0005886">
    <property type="term" value="C:plasma membrane"/>
    <property type="evidence" value="ECO:0007669"/>
    <property type="project" value="UniProtKB-SubCell"/>
</dbReference>
<comment type="similarity">
    <text evidence="2">Belongs to the MotB family.</text>
</comment>
<comment type="caution">
    <text evidence="11">The sequence shown here is derived from an EMBL/GenBank/DDBJ whole genome shotgun (WGS) entry which is preliminary data.</text>
</comment>
<dbReference type="PROSITE" id="PS51123">
    <property type="entry name" value="OMPA_2"/>
    <property type="match status" value="1"/>
</dbReference>
<feature type="region of interest" description="Disordered" evidence="8">
    <location>
        <begin position="258"/>
        <end position="318"/>
    </location>
</feature>
<dbReference type="InterPro" id="IPR025713">
    <property type="entry name" value="MotB-like_N_dom"/>
</dbReference>
<feature type="transmembrane region" description="Helical" evidence="9">
    <location>
        <begin position="20"/>
        <end position="43"/>
    </location>
</feature>
<comment type="subcellular location">
    <subcellularLocation>
        <location evidence="1">Cell membrane</location>
        <topology evidence="1">Single-pass membrane protein</topology>
    </subcellularLocation>
</comment>
<gene>
    <name evidence="11" type="ORF">IC617_10410</name>
</gene>
<accession>A0A8J6QHN3</accession>
<dbReference type="RefSeq" id="WP_191144935.1">
    <property type="nucleotide sequence ID" value="NZ_JACXAF010000012.1"/>
</dbReference>
<dbReference type="EMBL" id="JACXAF010000012">
    <property type="protein sequence ID" value="MBD1389840.1"/>
    <property type="molecule type" value="Genomic_DNA"/>
</dbReference>
<evidence type="ECO:0000256" key="8">
    <source>
        <dbReference type="SAM" id="MobiDB-lite"/>
    </source>
</evidence>
<dbReference type="Pfam" id="PF00691">
    <property type="entry name" value="OmpA"/>
    <property type="match status" value="1"/>
</dbReference>
<dbReference type="AlphaFoldDB" id="A0A8J6QHN3"/>
<keyword evidence="4 9" id="KW-0812">Transmembrane</keyword>
<feature type="compositionally biased region" description="Acidic residues" evidence="8">
    <location>
        <begin position="267"/>
        <end position="277"/>
    </location>
</feature>
<protein>
    <submittedName>
        <fullName evidence="11">OmpA family protein</fullName>
    </submittedName>
</protein>
<evidence type="ECO:0000256" key="7">
    <source>
        <dbReference type="PROSITE-ProRule" id="PRU00473"/>
    </source>
</evidence>
<evidence type="ECO:0000313" key="11">
    <source>
        <dbReference type="EMBL" id="MBD1389840.1"/>
    </source>
</evidence>
<dbReference type="InterPro" id="IPR036737">
    <property type="entry name" value="OmpA-like_sf"/>
</dbReference>
<dbReference type="Gene3D" id="3.30.1330.60">
    <property type="entry name" value="OmpA-like domain"/>
    <property type="match status" value="1"/>
</dbReference>
<dbReference type="CDD" id="cd07185">
    <property type="entry name" value="OmpA_C-like"/>
    <property type="match status" value="1"/>
</dbReference>
<evidence type="ECO:0000259" key="10">
    <source>
        <dbReference type="PROSITE" id="PS51123"/>
    </source>
</evidence>
<evidence type="ECO:0000256" key="6">
    <source>
        <dbReference type="ARBA" id="ARBA00023136"/>
    </source>
</evidence>
<evidence type="ECO:0000256" key="3">
    <source>
        <dbReference type="ARBA" id="ARBA00022475"/>
    </source>
</evidence>
<evidence type="ECO:0000256" key="2">
    <source>
        <dbReference type="ARBA" id="ARBA00008914"/>
    </source>
</evidence>
<dbReference type="PANTHER" id="PTHR30329">
    <property type="entry name" value="STATOR ELEMENT OF FLAGELLAR MOTOR COMPLEX"/>
    <property type="match status" value="1"/>
</dbReference>
<keyword evidence="3" id="KW-1003">Cell membrane</keyword>
<proteinExistence type="inferred from homology"/>
<keyword evidence="12" id="KW-1185">Reference proteome</keyword>